<evidence type="ECO:0000313" key="3">
    <source>
        <dbReference type="EMBL" id="OLQ10466.1"/>
    </source>
</evidence>
<gene>
    <name evidence="3" type="ORF">AK812_SmicGene5801</name>
</gene>
<comment type="similarity">
    <text evidence="1">Belongs to the mTERF family.</text>
</comment>
<dbReference type="GO" id="GO:0003676">
    <property type="term" value="F:nucleic acid binding"/>
    <property type="evidence" value="ECO:0007669"/>
    <property type="project" value="InterPro"/>
</dbReference>
<dbReference type="EMBL" id="LSRX01000077">
    <property type="protein sequence ID" value="OLQ10466.1"/>
    <property type="molecule type" value="Genomic_DNA"/>
</dbReference>
<dbReference type="PANTHER" id="PTHR13068:SF173">
    <property type="entry name" value="EMB|CAB62602.1"/>
    <property type="match status" value="1"/>
</dbReference>
<dbReference type="InterPro" id="IPR003690">
    <property type="entry name" value="MTERF"/>
</dbReference>
<evidence type="ECO:0008006" key="5">
    <source>
        <dbReference type="Google" id="ProtNLM"/>
    </source>
</evidence>
<keyword evidence="4" id="KW-1185">Reference proteome</keyword>
<name>A0A1Q9ESS3_SYMMI</name>
<dbReference type="Gene3D" id="1.25.70.10">
    <property type="entry name" value="Transcription termination factor 3, mitochondrial"/>
    <property type="match status" value="1"/>
</dbReference>
<accession>A0A1Q9ESS3</accession>
<reference evidence="3 4" key="1">
    <citation type="submission" date="2016-02" db="EMBL/GenBank/DDBJ databases">
        <title>Genome analysis of coral dinoflagellate symbionts highlights evolutionary adaptations to a symbiotic lifestyle.</title>
        <authorList>
            <person name="Aranda M."/>
            <person name="Li Y."/>
            <person name="Liew Y.J."/>
            <person name="Baumgarten S."/>
            <person name="Simakov O."/>
            <person name="Wilson M."/>
            <person name="Piel J."/>
            <person name="Ashoor H."/>
            <person name="Bougouffa S."/>
            <person name="Bajic V.B."/>
            <person name="Ryu T."/>
            <person name="Ravasi T."/>
            <person name="Bayer T."/>
            <person name="Micklem G."/>
            <person name="Kim H."/>
            <person name="Bhak J."/>
            <person name="Lajeunesse T.C."/>
            <person name="Voolstra C.R."/>
        </authorList>
    </citation>
    <scope>NUCLEOTIDE SEQUENCE [LARGE SCALE GENOMIC DNA]</scope>
    <source>
        <strain evidence="3 4">CCMP2467</strain>
    </source>
</reference>
<evidence type="ECO:0000256" key="1">
    <source>
        <dbReference type="ARBA" id="ARBA00007692"/>
    </source>
</evidence>
<dbReference type="OrthoDB" id="637682at2759"/>
<protein>
    <recommendedName>
        <fullName evidence="5">mTERF domain-containing protein 1, mitochondrial</fullName>
    </recommendedName>
</protein>
<sequence length="597" mass="66824">MKRGAAVLLRAGHSGDWQYPGKHGPMAGADVCAQWLAHYSSPSQAPKPRRSGSKGTVESGPQYFPFVCSGTFIGRAASLRRVLRRTLRLYQQTQEYNDQALIAVLLLQNPGLGFVDSSAKLFLGLHGHDEFLVELLSRLVELLMPQEAIGELFRDFPVQKTDMWGSRWLCPDITAIGVLKKKHAALFVEYDGCFRHSELQAQQQDERKTAALLHYAPPGSCVLRIGHWNRGGSMTNHSSQEVVDVWRAGHEPSLMKVLQQTIRALLRRFEHLLQEDVFERLRSFEIAQPKQDFLKATTFAREAVLTRHVETKRCKMQEFLESKLQFSTSRIEALACKFPAIWGVNIDSCLRPTVAWLEDVGLSQEEVANVIARFPQVLGLSIEPNLKPTAAWLEDVGLSRQQVAKVVAGFPQVLGCSIDDNLNPTVAWLEHVGLSRQQVAKVVAGFPQVLSCSIDDNLKPTVAWLEDVGLRRQQVAKVIAGFPQVLGCSIDDNLKPTVAWLEDVGLSRDEVAKVVACFPQVLGCSIENNLRHKLLLLQQFFCNQDIRFMIVCRPSMLGHKYARLALRLEVLQEHNCLSKLASVISLPDATFSQRFPP</sequence>
<evidence type="ECO:0000256" key="2">
    <source>
        <dbReference type="ARBA" id="ARBA00022946"/>
    </source>
</evidence>
<dbReference type="SMART" id="SM00733">
    <property type="entry name" value="Mterf"/>
    <property type="match status" value="7"/>
</dbReference>
<keyword evidence="2" id="KW-0809">Transit peptide</keyword>
<evidence type="ECO:0000313" key="4">
    <source>
        <dbReference type="Proteomes" id="UP000186817"/>
    </source>
</evidence>
<dbReference type="InterPro" id="IPR038538">
    <property type="entry name" value="MTERF_sf"/>
</dbReference>
<dbReference type="Proteomes" id="UP000186817">
    <property type="component" value="Unassembled WGS sequence"/>
</dbReference>
<organism evidence="3 4">
    <name type="scientific">Symbiodinium microadriaticum</name>
    <name type="common">Dinoflagellate</name>
    <name type="synonym">Zooxanthella microadriatica</name>
    <dbReference type="NCBI Taxonomy" id="2951"/>
    <lineage>
        <taxon>Eukaryota</taxon>
        <taxon>Sar</taxon>
        <taxon>Alveolata</taxon>
        <taxon>Dinophyceae</taxon>
        <taxon>Suessiales</taxon>
        <taxon>Symbiodiniaceae</taxon>
        <taxon>Symbiodinium</taxon>
    </lineage>
</organism>
<comment type="caution">
    <text evidence="3">The sequence shown here is derived from an EMBL/GenBank/DDBJ whole genome shotgun (WGS) entry which is preliminary data.</text>
</comment>
<dbReference type="AlphaFoldDB" id="A0A1Q9ESS3"/>
<dbReference type="Pfam" id="PF02536">
    <property type="entry name" value="mTERF"/>
    <property type="match status" value="1"/>
</dbReference>
<dbReference type="PANTHER" id="PTHR13068">
    <property type="entry name" value="CGI-12 PROTEIN-RELATED"/>
    <property type="match status" value="1"/>
</dbReference>
<proteinExistence type="inferred from homology"/>